<comment type="caution">
    <text evidence="1">The sequence shown here is derived from an EMBL/GenBank/DDBJ whole genome shotgun (WGS) entry which is preliminary data.</text>
</comment>
<dbReference type="InterPro" id="IPR035069">
    <property type="entry name" value="TTHA1013/TTHA0281-like"/>
</dbReference>
<evidence type="ECO:0000313" key="2">
    <source>
        <dbReference type="Proteomes" id="UP000748752"/>
    </source>
</evidence>
<dbReference type="RefSeq" id="WP_200243049.1">
    <property type="nucleotide sequence ID" value="NZ_NRRV01000115.1"/>
</dbReference>
<reference evidence="1 2" key="1">
    <citation type="journal article" date="2020" name="Microorganisms">
        <title>Osmotic Adaptation and Compatible Solute Biosynthesis of Phototrophic Bacteria as Revealed from Genome Analyses.</title>
        <authorList>
            <person name="Imhoff J.F."/>
            <person name="Rahn T."/>
            <person name="Kunzel S."/>
            <person name="Keller A."/>
            <person name="Neulinger S.C."/>
        </authorList>
    </citation>
    <scope>NUCLEOTIDE SEQUENCE [LARGE SCALE GENOMIC DNA]</scope>
    <source>
        <strain evidence="1 2">DSM 6210</strain>
    </source>
</reference>
<name>A0ABS1CPI1_9GAMM</name>
<dbReference type="Proteomes" id="UP000748752">
    <property type="component" value="Unassembled WGS sequence"/>
</dbReference>
<dbReference type="SUPFAM" id="SSF143100">
    <property type="entry name" value="TTHA1013/TTHA0281-like"/>
    <property type="match status" value="1"/>
</dbReference>
<sequence>MQFTVEIEQEVDGRWIAEVSEIPGAMKYGSTKDEAIAHVEALALRVLAERVESGEQLAEPIHINFAAA</sequence>
<organism evidence="1 2">
    <name type="scientific">Thiohalocapsa halophila</name>
    <dbReference type="NCBI Taxonomy" id="69359"/>
    <lineage>
        <taxon>Bacteria</taxon>
        <taxon>Pseudomonadati</taxon>
        <taxon>Pseudomonadota</taxon>
        <taxon>Gammaproteobacteria</taxon>
        <taxon>Chromatiales</taxon>
        <taxon>Chromatiaceae</taxon>
        <taxon>Thiohalocapsa</taxon>
    </lineage>
</organism>
<proteinExistence type="predicted"/>
<protein>
    <submittedName>
        <fullName evidence="1">HicB family protein</fullName>
    </submittedName>
</protein>
<accession>A0ABS1CPI1</accession>
<gene>
    <name evidence="1" type="ORF">CKO31_24080</name>
</gene>
<evidence type="ECO:0000313" key="1">
    <source>
        <dbReference type="EMBL" id="MBK1633762.1"/>
    </source>
</evidence>
<dbReference type="EMBL" id="NRRV01000115">
    <property type="protein sequence ID" value="MBK1633762.1"/>
    <property type="molecule type" value="Genomic_DNA"/>
</dbReference>
<dbReference type="Gene3D" id="3.30.160.250">
    <property type="match status" value="1"/>
</dbReference>
<keyword evidence="2" id="KW-1185">Reference proteome</keyword>